<dbReference type="EMBL" id="FONG01000011">
    <property type="protein sequence ID" value="SFF31939.1"/>
    <property type="molecule type" value="Genomic_DNA"/>
</dbReference>
<gene>
    <name evidence="1" type="ORF">SAMN05216251_111168</name>
</gene>
<evidence type="ECO:0000313" key="1">
    <source>
        <dbReference type="EMBL" id="SFF31939.1"/>
    </source>
</evidence>
<organism evidence="1 2">
    <name type="scientific">Actinacidiphila alni</name>
    <dbReference type="NCBI Taxonomy" id="380248"/>
    <lineage>
        <taxon>Bacteria</taxon>
        <taxon>Bacillati</taxon>
        <taxon>Actinomycetota</taxon>
        <taxon>Actinomycetes</taxon>
        <taxon>Kitasatosporales</taxon>
        <taxon>Streptomycetaceae</taxon>
        <taxon>Actinacidiphila</taxon>
    </lineage>
</organism>
<name>A0A1I2HQ20_9ACTN</name>
<reference evidence="1 2" key="1">
    <citation type="submission" date="2016-10" db="EMBL/GenBank/DDBJ databases">
        <authorList>
            <person name="de Groot N.N."/>
        </authorList>
    </citation>
    <scope>NUCLEOTIDE SEQUENCE [LARGE SCALE GENOMIC DNA]</scope>
    <source>
        <strain evidence="1 2">CGMCC 4.3510</strain>
    </source>
</reference>
<evidence type="ECO:0000313" key="2">
    <source>
        <dbReference type="Proteomes" id="UP000199323"/>
    </source>
</evidence>
<keyword evidence="2" id="KW-1185">Reference proteome</keyword>
<dbReference type="STRING" id="380248.SAMN05216251_111168"/>
<proteinExistence type="predicted"/>
<dbReference type="AlphaFoldDB" id="A0A1I2HQ20"/>
<protein>
    <submittedName>
        <fullName evidence="1">Alcohol dehydrogenase</fullName>
    </submittedName>
</protein>
<dbReference type="Proteomes" id="UP000199323">
    <property type="component" value="Unassembled WGS sequence"/>
</dbReference>
<accession>A0A1I2HQ20</accession>
<sequence>MMAAGRLTAAELVTHTFELDAMEEAYDIFGRAADTAALKVVLGGKHHDAVLPTTA</sequence>